<sequence length="91" mass="10473">MTHKSEPCPEPCDKPILYEDVDATTFLRTLAPSTSHRRGRESQSPVRSRADARPRARWIHKSQLAQIAMRLWTIDYGAPLEKRVASFHCQN</sequence>
<keyword evidence="3" id="KW-1185">Reference proteome</keyword>
<protein>
    <submittedName>
        <fullName evidence="2">Uncharacterized protein</fullName>
    </submittedName>
</protein>
<dbReference type="EMBL" id="LUGG01000038">
    <property type="protein sequence ID" value="OBZ65947.1"/>
    <property type="molecule type" value="Genomic_DNA"/>
</dbReference>
<evidence type="ECO:0000313" key="2">
    <source>
        <dbReference type="EMBL" id="OBZ65947.1"/>
    </source>
</evidence>
<gene>
    <name evidence="2" type="ORF">A0H81_14186</name>
</gene>
<dbReference type="Proteomes" id="UP000092993">
    <property type="component" value="Unassembled WGS sequence"/>
</dbReference>
<comment type="caution">
    <text evidence="2">The sequence shown here is derived from an EMBL/GenBank/DDBJ whole genome shotgun (WGS) entry which is preliminary data.</text>
</comment>
<feature type="region of interest" description="Disordered" evidence="1">
    <location>
        <begin position="29"/>
        <end position="55"/>
    </location>
</feature>
<reference evidence="2 3" key="1">
    <citation type="submission" date="2016-03" db="EMBL/GenBank/DDBJ databases">
        <title>Whole genome sequencing of Grifola frondosa 9006-11.</title>
        <authorList>
            <person name="Min B."/>
            <person name="Park H."/>
            <person name="Kim J.-G."/>
            <person name="Cho H."/>
            <person name="Oh Y.-L."/>
            <person name="Kong W.-S."/>
            <person name="Choi I.-G."/>
        </authorList>
    </citation>
    <scope>NUCLEOTIDE SEQUENCE [LARGE SCALE GENOMIC DNA]</scope>
    <source>
        <strain evidence="2 3">9006-11</strain>
    </source>
</reference>
<organism evidence="2 3">
    <name type="scientific">Grifola frondosa</name>
    <name type="common">Maitake</name>
    <name type="synonym">Polyporus frondosus</name>
    <dbReference type="NCBI Taxonomy" id="5627"/>
    <lineage>
        <taxon>Eukaryota</taxon>
        <taxon>Fungi</taxon>
        <taxon>Dikarya</taxon>
        <taxon>Basidiomycota</taxon>
        <taxon>Agaricomycotina</taxon>
        <taxon>Agaricomycetes</taxon>
        <taxon>Polyporales</taxon>
        <taxon>Grifolaceae</taxon>
        <taxon>Grifola</taxon>
    </lineage>
</organism>
<evidence type="ECO:0000313" key="3">
    <source>
        <dbReference type="Proteomes" id="UP000092993"/>
    </source>
</evidence>
<accession>A0A1C7LPM6</accession>
<evidence type="ECO:0000256" key="1">
    <source>
        <dbReference type="SAM" id="MobiDB-lite"/>
    </source>
</evidence>
<name>A0A1C7LPM6_GRIFR</name>
<proteinExistence type="predicted"/>
<dbReference type="AlphaFoldDB" id="A0A1C7LPM6"/>